<protein>
    <submittedName>
        <fullName evidence="6">PAS domain S-box-containing protein/diguanylate cyclase (GGDEF)-like protein</fullName>
    </submittedName>
</protein>
<dbReference type="PANTHER" id="PTHR44757">
    <property type="entry name" value="DIGUANYLATE CYCLASE DGCP"/>
    <property type="match status" value="1"/>
</dbReference>
<dbReference type="Pfam" id="PF08448">
    <property type="entry name" value="PAS_4"/>
    <property type="match status" value="1"/>
</dbReference>
<dbReference type="InterPro" id="IPR029787">
    <property type="entry name" value="Nucleotide_cyclase"/>
</dbReference>
<dbReference type="Gene3D" id="3.30.450.20">
    <property type="entry name" value="PAS domain"/>
    <property type="match status" value="1"/>
</dbReference>
<feature type="transmembrane region" description="Helical" evidence="1">
    <location>
        <begin position="77"/>
        <end position="96"/>
    </location>
</feature>
<keyword evidence="1" id="KW-0472">Membrane</keyword>
<dbReference type="InterPro" id="IPR013656">
    <property type="entry name" value="PAS_4"/>
</dbReference>
<dbReference type="PANTHER" id="PTHR44757:SF2">
    <property type="entry name" value="BIOFILM ARCHITECTURE MAINTENANCE PROTEIN MBAA"/>
    <property type="match status" value="1"/>
</dbReference>
<dbReference type="PROSITE" id="PS50883">
    <property type="entry name" value="EAL"/>
    <property type="match status" value="1"/>
</dbReference>
<dbReference type="EMBL" id="QGGR01000002">
    <property type="protein sequence ID" value="PWK51494.1"/>
    <property type="molecule type" value="Genomic_DNA"/>
</dbReference>
<dbReference type="InterPro" id="IPR043128">
    <property type="entry name" value="Rev_trsase/Diguanyl_cyclase"/>
</dbReference>
<organism evidence="6 7">
    <name type="scientific">Actinoplanes xinjiangensis</name>
    <dbReference type="NCBI Taxonomy" id="512350"/>
    <lineage>
        <taxon>Bacteria</taxon>
        <taxon>Bacillati</taxon>
        <taxon>Actinomycetota</taxon>
        <taxon>Actinomycetes</taxon>
        <taxon>Micromonosporales</taxon>
        <taxon>Micromonosporaceae</taxon>
        <taxon>Actinoplanes</taxon>
    </lineage>
</organism>
<dbReference type="InterPro" id="IPR001633">
    <property type="entry name" value="EAL_dom"/>
</dbReference>
<evidence type="ECO:0000256" key="1">
    <source>
        <dbReference type="SAM" id="Phobius"/>
    </source>
</evidence>
<feature type="transmembrane region" description="Helical" evidence="1">
    <location>
        <begin position="271"/>
        <end position="295"/>
    </location>
</feature>
<feature type="transmembrane region" description="Helical" evidence="1">
    <location>
        <begin position="108"/>
        <end position="132"/>
    </location>
</feature>
<keyword evidence="1" id="KW-0812">Transmembrane</keyword>
<dbReference type="SUPFAM" id="SSF55785">
    <property type="entry name" value="PYP-like sensor domain (PAS domain)"/>
    <property type="match status" value="1"/>
</dbReference>
<dbReference type="Proteomes" id="UP000245697">
    <property type="component" value="Unassembled WGS sequence"/>
</dbReference>
<dbReference type="InterPro" id="IPR035965">
    <property type="entry name" value="PAS-like_dom_sf"/>
</dbReference>
<dbReference type="SUPFAM" id="SSF55073">
    <property type="entry name" value="Nucleotide cyclase"/>
    <property type="match status" value="1"/>
</dbReference>
<dbReference type="CDD" id="cd00130">
    <property type="entry name" value="PAS"/>
    <property type="match status" value="1"/>
</dbReference>
<feature type="transmembrane region" description="Helical" evidence="1">
    <location>
        <begin position="211"/>
        <end position="231"/>
    </location>
</feature>
<dbReference type="SUPFAM" id="SSF141868">
    <property type="entry name" value="EAL domain-like"/>
    <property type="match status" value="1"/>
</dbReference>
<accession>A0A316FS11</accession>
<feature type="domain" description="GGDEF" evidence="5">
    <location>
        <begin position="504"/>
        <end position="638"/>
    </location>
</feature>
<dbReference type="InterPro" id="IPR000014">
    <property type="entry name" value="PAS"/>
</dbReference>
<comment type="caution">
    <text evidence="6">The sequence shown here is derived from an EMBL/GenBank/DDBJ whole genome shotgun (WGS) entry which is preliminary data.</text>
</comment>
<dbReference type="PROSITE" id="PS50112">
    <property type="entry name" value="PAS"/>
    <property type="match status" value="1"/>
</dbReference>
<dbReference type="PROSITE" id="PS50113">
    <property type="entry name" value="PAC"/>
    <property type="match status" value="1"/>
</dbReference>
<gene>
    <name evidence="6" type="ORF">BC793_102524</name>
</gene>
<dbReference type="SMART" id="SM00052">
    <property type="entry name" value="EAL"/>
    <property type="match status" value="1"/>
</dbReference>
<dbReference type="Pfam" id="PF00990">
    <property type="entry name" value="GGDEF"/>
    <property type="match status" value="1"/>
</dbReference>
<evidence type="ECO:0000313" key="6">
    <source>
        <dbReference type="EMBL" id="PWK51494.1"/>
    </source>
</evidence>
<dbReference type="Pfam" id="PF00563">
    <property type="entry name" value="EAL"/>
    <property type="match status" value="1"/>
</dbReference>
<evidence type="ECO:0000259" key="5">
    <source>
        <dbReference type="PROSITE" id="PS50887"/>
    </source>
</evidence>
<dbReference type="InterPro" id="IPR000700">
    <property type="entry name" value="PAS-assoc_C"/>
</dbReference>
<feature type="domain" description="PAC" evidence="3">
    <location>
        <begin position="423"/>
        <end position="476"/>
    </location>
</feature>
<dbReference type="OrthoDB" id="3304401at2"/>
<dbReference type="RefSeq" id="WP_109590023.1">
    <property type="nucleotide sequence ID" value="NZ_BONA01000001.1"/>
</dbReference>
<dbReference type="CDD" id="cd01948">
    <property type="entry name" value="EAL"/>
    <property type="match status" value="1"/>
</dbReference>
<dbReference type="CDD" id="cd01949">
    <property type="entry name" value="GGDEF"/>
    <property type="match status" value="1"/>
</dbReference>
<dbReference type="InterPro" id="IPR000160">
    <property type="entry name" value="GGDEF_dom"/>
</dbReference>
<feature type="transmembrane region" description="Helical" evidence="1">
    <location>
        <begin position="16"/>
        <end position="35"/>
    </location>
</feature>
<name>A0A316FS11_9ACTN</name>
<feature type="transmembrane region" description="Helical" evidence="1">
    <location>
        <begin position="144"/>
        <end position="164"/>
    </location>
</feature>
<dbReference type="SMART" id="SM00267">
    <property type="entry name" value="GGDEF"/>
    <property type="match status" value="1"/>
</dbReference>
<dbReference type="InterPro" id="IPR052155">
    <property type="entry name" value="Biofilm_reg_signaling"/>
</dbReference>
<dbReference type="FunFam" id="3.20.20.450:FF:000001">
    <property type="entry name" value="Cyclic di-GMP phosphodiesterase yahA"/>
    <property type="match status" value="1"/>
</dbReference>
<dbReference type="NCBIfam" id="TIGR00229">
    <property type="entry name" value="sensory_box"/>
    <property type="match status" value="1"/>
</dbReference>
<evidence type="ECO:0000259" key="4">
    <source>
        <dbReference type="PROSITE" id="PS50883"/>
    </source>
</evidence>
<feature type="transmembrane region" description="Helical" evidence="1">
    <location>
        <begin position="176"/>
        <end position="199"/>
    </location>
</feature>
<dbReference type="PROSITE" id="PS50887">
    <property type="entry name" value="GGDEF"/>
    <property type="match status" value="1"/>
</dbReference>
<keyword evidence="1" id="KW-1133">Transmembrane helix</keyword>
<evidence type="ECO:0000313" key="7">
    <source>
        <dbReference type="Proteomes" id="UP000245697"/>
    </source>
</evidence>
<feature type="transmembrane region" description="Helical" evidence="1">
    <location>
        <begin position="47"/>
        <end position="65"/>
    </location>
</feature>
<feature type="transmembrane region" description="Helical" evidence="1">
    <location>
        <begin position="237"/>
        <end position="259"/>
    </location>
</feature>
<dbReference type="Gene3D" id="3.20.20.450">
    <property type="entry name" value="EAL domain"/>
    <property type="match status" value="1"/>
</dbReference>
<dbReference type="Gene3D" id="3.30.70.270">
    <property type="match status" value="1"/>
</dbReference>
<sequence>MAVDTTVPDPRPTRRWASLSVAAGAVLAVLTALVVTGVGGPETARAVTAWGLLVTASAAAAGCVWRSRGFTGRARWGWGLLASGVFLWGLGQFGWFTQWTVPGVSGNLFPYLGAPGLIGLVVLIPAGVLTLPSASQPLVNRLRSVLDGLLIASSLVVVAWVFVIGPHLGDGGPGPAFYLTLIFPLADIVIATILAYMLPSQRRRHGCGSDLAFFGTGMVAFAITDLGHVYLELVGDFSGAPLVHLPSLAGYTLILIGAIRPRDGDAKPLDLPPGVWSTAILVPYLAVLAALGSSVMFHLQTGHNHPLVVWGRSVLILLIVGRQLLTQLENRALTRTLESRVTERTAELHAREQWFEALIRHSSDVVTVIDADGLIRYQSESMRRVFGYPPEAFVGRRYTDLVDDEVALRLAQAMRQVAARPFADVTLEVVHTHRDGGRRPSEVIITNLVDDPHVAGFVLNTRDISERMELQEQLMHEAYHDSLTQLANRALFRERAATAMRGTGAVTVLHLDLDGFKRVNDSLGHLAGDQLLVQVADRLRGCVRDGDLVARFGADEFGVLLLGEDENGAEPVARRILDDLDAPVMFGERQIHVRASIGLAGTGSPEQAGAAEPASAGAGTAQPAIVEAGTAQPAIVEAGTVQPAIVGAGTAQPAIAGAGTAQPAIVGAGAGDRAEQLIRNADLAMHHAKASGGGVFSGYHPRMREGLVDRLELESDLRAALENGDLRLHYQPTVDLATSEVIGFEALARWPHPTRGMINPLDFIPIAEATGLIVPLGRWVLHEACRQAVEWGMAGDGRPPKMSVNVSVRQFDRADLSEMVSTVLAETGMPADRLCLEMTESVLMTDTEANLEQLLRLKALGLTLAIDDFGTGYSSLAYLRRFPVDTLKIDRSFVERLGVIADDTALTDTIVRLGKSLGMATVAEGIEEFGQLAALREMGCGFAQGYYFSRPVPAAEAGRLFLEGANA</sequence>
<dbReference type="SMART" id="SM00091">
    <property type="entry name" value="PAS"/>
    <property type="match status" value="1"/>
</dbReference>
<reference evidence="6 7" key="1">
    <citation type="submission" date="2018-05" db="EMBL/GenBank/DDBJ databases">
        <title>Genomic Encyclopedia of Archaeal and Bacterial Type Strains, Phase II (KMG-II): from individual species to whole genera.</title>
        <authorList>
            <person name="Goeker M."/>
        </authorList>
    </citation>
    <scope>NUCLEOTIDE SEQUENCE [LARGE SCALE GENOMIC DNA]</scope>
    <source>
        <strain evidence="6 7">DSM 45184</strain>
    </source>
</reference>
<dbReference type="NCBIfam" id="TIGR00254">
    <property type="entry name" value="GGDEF"/>
    <property type="match status" value="1"/>
</dbReference>
<evidence type="ECO:0000259" key="2">
    <source>
        <dbReference type="PROSITE" id="PS50112"/>
    </source>
</evidence>
<dbReference type="InterPro" id="IPR035919">
    <property type="entry name" value="EAL_sf"/>
</dbReference>
<dbReference type="AlphaFoldDB" id="A0A316FS11"/>
<feature type="domain" description="EAL" evidence="4">
    <location>
        <begin position="710"/>
        <end position="965"/>
    </location>
</feature>
<proteinExistence type="predicted"/>
<feature type="domain" description="PAS" evidence="2">
    <location>
        <begin position="351"/>
        <end position="421"/>
    </location>
</feature>
<keyword evidence="7" id="KW-1185">Reference proteome</keyword>
<evidence type="ECO:0000259" key="3">
    <source>
        <dbReference type="PROSITE" id="PS50113"/>
    </source>
</evidence>